<reference evidence="1 2" key="1">
    <citation type="submission" date="2015-07" db="EMBL/GenBank/DDBJ databases">
        <authorList>
            <consortium name="Pathogen Informatics"/>
        </authorList>
    </citation>
    <scope>NUCLEOTIDE SEQUENCE [LARGE SCALE GENOMIC DNA]</scope>
    <source>
        <strain evidence="1 2">A325</strain>
    </source>
</reference>
<proteinExistence type="predicted"/>
<accession>A0A655YT95</accession>
<evidence type="ECO:0000313" key="1">
    <source>
        <dbReference type="EMBL" id="CSC48665.1"/>
    </source>
</evidence>
<sequence>MVGIRIDYCSWGDRFYRFINPEYRPFTGGSHPKNGVVQQCVAWRVVAACYRYARHGAERVGGGSRT</sequence>
<evidence type="ECO:0000313" key="2">
    <source>
        <dbReference type="Proteomes" id="UP000046067"/>
    </source>
</evidence>
<dbReference type="AlphaFoldDB" id="A0A655YT95"/>
<gene>
    <name evidence="1" type="ORF">ERS013201_02743</name>
</gene>
<name>A0A655YT95_VIBCL</name>
<dbReference type="EMBL" id="CWQJ01000019">
    <property type="protein sequence ID" value="CSC48665.1"/>
    <property type="molecule type" value="Genomic_DNA"/>
</dbReference>
<dbReference type="Proteomes" id="UP000046067">
    <property type="component" value="Unassembled WGS sequence"/>
</dbReference>
<organism evidence="1 2">
    <name type="scientific">Vibrio cholerae</name>
    <dbReference type="NCBI Taxonomy" id="666"/>
    <lineage>
        <taxon>Bacteria</taxon>
        <taxon>Pseudomonadati</taxon>
        <taxon>Pseudomonadota</taxon>
        <taxon>Gammaproteobacteria</taxon>
        <taxon>Vibrionales</taxon>
        <taxon>Vibrionaceae</taxon>
        <taxon>Vibrio</taxon>
    </lineage>
</organism>
<protein>
    <submittedName>
        <fullName evidence="1">Uncharacterized protein</fullName>
    </submittedName>
</protein>